<feature type="compositionally biased region" description="Basic and acidic residues" evidence="1">
    <location>
        <begin position="240"/>
        <end position="254"/>
    </location>
</feature>
<dbReference type="InterPro" id="IPR013170">
    <property type="entry name" value="mRNA_splic_Cwf21_dom"/>
</dbReference>
<dbReference type="Gene3D" id="6.10.140.420">
    <property type="match status" value="1"/>
</dbReference>
<feature type="compositionally biased region" description="Low complexity" evidence="1">
    <location>
        <begin position="665"/>
        <end position="678"/>
    </location>
</feature>
<dbReference type="GO" id="GO:0003729">
    <property type="term" value="F:mRNA binding"/>
    <property type="evidence" value="ECO:0007669"/>
    <property type="project" value="TreeGrafter"/>
</dbReference>
<feature type="compositionally biased region" description="Basic residues" evidence="1">
    <location>
        <begin position="650"/>
        <end position="664"/>
    </location>
</feature>
<feature type="region of interest" description="Disordered" evidence="1">
    <location>
        <begin position="207"/>
        <end position="375"/>
    </location>
</feature>
<evidence type="ECO:0000313" key="3">
    <source>
        <dbReference type="Proteomes" id="UP000808372"/>
    </source>
</evidence>
<dbReference type="SMART" id="SM01115">
    <property type="entry name" value="cwf21"/>
    <property type="match status" value="1"/>
</dbReference>
<feature type="region of interest" description="Disordered" evidence="1">
    <location>
        <begin position="401"/>
        <end position="678"/>
    </location>
</feature>
<feature type="compositionally biased region" description="Low complexity" evidence="1">
    <location>
        <begin position="414"/>
        <end position="423"/>
    </location>
</feature>
<dbReference type="Pfam" id="PF15230">
    <property type="entry name" value="SRRM_C"/>
    <property type="match status" value="1"/>
</dbReference>
<dbReference type="AlphaFoldDB" id="A0A8U0QJX1"/>
<feature type="compositionally biased region" description="Basic residues" evidence="1">
    <location>
        <begin position="263"/>
        <end position="276"/>
    </location>
</feature>
<dbReference type="GO" id="GO:0005634">
    <property type="term" value="C:nucleus"/>
    <property type="evidence" value="ECO:0007669"/>
    <property type="project" value="UniProtKB-ARBA"/>
</dbReference>
<dbReference type="KEGG" id="snh:120043918"/>
<proteinExistence type="predicted"/>
<feature type="compositionally biased region" description="Low complexity" evidence="1">
    <location>
        <begin position="451"/>
        <end position="463"/>
    </location>
</feature>
<dbReference type="Pfam" id="PF08312">
    <property type="entry name" value="cwf21"/>
    <property type="match status" value="1"/>
</dbReference>
<dbReference type="InterPro" id="IPR052109">
    <property type="entry name" value="SRRM_Domain-Containing"/>
</dbReference>
<sequence>MTIRTYLNQKPWMHRDIRTMLSARTAAFNASITNPDDSVACDAYKLAGVFSDIFNLSLSQAVVHTCFNETIIVTVPKKNKSFVAMYDGARVPSPQDSVNGVPPAAVNLAETDAGSGGSASVPTPAVQPKSEEEEGPEVEEEEPRPEPVLVKKAHREILDHERKRRVELKCMELQEMMEEQGYSEEEIRQKVGTFRQMLMEKEGVITREGTHTRPPIKHIVHGEHGEEQTDPALAEGYQEDADRHGDYYDKDGYRFDSSSPSRREKKKKSGKKHKRDRSPVESPSRRSQRRGSCCSSRSASHSSTGHSPSKSPGRPNSKHKTDGHKACVSPSPSPGPGGPVTWHNGHHHQDHARNGKAGRLNHNHVAEGNKGQDKLRMLTAATPGDQSTMMLPQLRGGEHKTHNALYTTPGGGSAIQAGQAGEALHGEERQTIGSSGRRGGHRGHRAHGKSSHSPAHSSDSAHSQRNLHPHRGKSSHRKKTKGGHSSKRHHHGVRGQAHHQSQSGSPGRHRHTSGSGRKKSESRGRGGMGVRQRSSSWSSGRSSSRSGSRERGPSKAKSPHPHARQNNSRERDSPHHSDADRARRRSRSYSPIRKRRRDSPSFMEARRITSARKRPIPYYRPSPSSSSSMSSPSHSERSRSHDSYSSYSRSHSRTRSHSRSRSRNHSYYSRSSYESPGF</sequence>
<dbReference type="PANTHER" id="PTHR34755">
    <property type="entry name" value="SERINE/ARGININE REPETITIVE MATRIX PROTEIN 3-RELATED"/>
    <property type="match status" value="1"/>
</dbReference>
<feature type="compositionally biased region" description="Basic and acidic residues" evidence="1">
    <location>
        <begin position="364"/>
        <end position="375"/>
    </location>
</feature>
<evidence type="ECO:0000259" key="2">
    <source>
        <dbReference type="SMART" id="SM01115"/>
    </source>
</evidence>
<feature type="region of interest" description="Disordered" evidence="1">
    <location>
        <begin position="108"/>
        <end position="148"/>
    </location>
</feature>
<feature type="compositionally biased region" description="Basic residues" evidence="1">
    <location>
        <begin position="438"/>
        <end position="450"/>
    </location>
</feature>
<reference evidence="4" key="1">
    <citation type="submission" date="2025-08" db="UniProtKB">
        <authorList>
            <consortium name="RefSeq"/>
        </authorList>
    </citation>
    <scope>IDENTIFICATION</scope>
    <source>
        <tissue evidence="4">White muscle</tissue>
    </source>
</reference>
<dbReference type="InterPro" id="IPR047489">
    <property type="entry name" value="SRRM3_cwf21"/>
</dbReference>
<protein>
    <submittedName>
        <fullName evidence="4">Serine/arginine repetitive matrix protein 3</fullName>
    </submittedName>
</protein>
<keyword evidence="3" id="KW-1185">Reference proteome</keyword>
<name>A0A8U0QJX1_SALNM</name>
<feature type="compositionally biased region" description="Basic residues" evidence="1">
    <location>
        <begin position="344"/>
        <end position="362"/>
    </location>
</feature>
<gene>
    <name evidence="4" type="primary">srrm3</name>
</gene>
<dbReference type="PANTHER" id="PTHR34755:SF2">
    <property type="entry name" value="SERINE_ARGININE REPETITIVE MATRIX PROTEIN 3"/>
    <property type="match status" value="1"/>
</dbReference>
<accession>A0A8U0QJX1</accession>
<feature type="compositionally biased region" description="Basic and acidic residues" evidence="1">
    <location>
        <begin position="567"/>
        <end position="581"/>
    </location>
</feature>
<organism evidence="3 4">
    <name type="scientific">Salvelinus namaycush</name>
    <name type="common">Lake trout</name>
    <name type="synonym">Salmo namaycush</name>
    <dbReference type="NCBI Taxonomy" id="8040"/>
    <lineage>
        <taxon>Eukaryota</taxon>
        <taxon>Metazoa</taxon>
        <taxon>Chordata</taxon>
        <taxon>Craniata</taxon>
        <taxon>Vertebrata</taxon>
        <taxon>Euteleostomi</taxon>
        <taxon>Actinopterygii</taxon>
        <taxon>Neopterygii</taxon>
        <taxon>Teleostei</taxon>
        <taxon>Protacanthopterygii</taxon>
        <taxon>Salmoniformes</taxon>
        <taxon>Salmonidae</taxon>
        <taxon>Salmoninae</taxon>
        <taxon>Salvelinus</taxon>
    </lineage>
</organism>
<feature type="domain" description="CWF21" evidence="2">
    <location>
        <begin position="158"/>
        <end position="203"/>
    </location>
</feature>
<evidence type="ECO:0000256" key="1">
    <source>
        <dbReference type="SAM" id="MobiDB-lite"/>
    </source>
</evidence>
<feature type="compositionally biased region" description="Basic residues" evidence="1">
    <location>
        <begin position="465"/>
        <end position="497"/>
    </location>
</feature>
<dbReference type="RefSeq" id="XP_038844448.1">
    <property type="nucleotide sequence ID" value="XM_038988520.1"/>
</dbReference>
<dbReference type="CTD" id="222183"/>
<dbReference type="Proteomes" id="UP000808372">
    <property type="component" value="Chromosome 3"/>
</dbReference>
<feature type="compositionally biased region" description="Low complexity" evidence="1">
    <location>
        <begin position="531"/>
        <end position="546"/>
    </location>
</feature>
<feature type="compositionally biased region" description="Low complexity" evidence="1">
    <location>
        <begin position="290"/>
        <end position="311"/>
    </location>
</feature>
<dbReference type="GeneID" id="120043918"/>
<feature type="compositionally biased region" description="Basic residues" evidence="1">
    <location>
        <begin position="582"/>
        <end position="597"/>
    </location>
</feature>
<feature type="compositionally biased region" description="Acidic residues" evidence="1">
    <location>
        <begin position="131"/>
        <end position="143"/>
    </location>
</feature>
<dbReference type="InterPro" id="IPR029360">
    <property type="entry name" value="SRRM_C"/>
</dbReference>
<feature type="compositionally biased region" description="Low complexity" evidence="1">
    <location>
        <begin position="617"/>
        <end position="633"/>
    </location>
</feature>
<evidence type="ECO:0000313" key="4">
    <source>
        <dbReference type="RefSeq" id="XP_038844448.1"/>
    </source>
</evidence>
<dbReference type="CDD" id="cd21376">
    <property type="entry name" value="cwf21_SRRM3"/>
    <property type="match status" value="1"/>
</dbReference>